<comment type="similarity">
    <text evidence="1">Belongs to the universal stress protein A family.</text>
</comment>
<feature type="domain" description="UspA" evidence="2">
    <location>
        <begin position="4"/>
        <end position="139"/>
    </location>
</feature>
<protein>
    <submittedName>
        <fullName evidence="3">Universal stress family protein</fullName>
    </submittedName>
</protein>
<dbReference type="EMBL" id="JXKD01000010">
    <property type="protein sequence ID" value="OJG10081.1"/>
    <property type="molecule type" value="Genomic_DNA"/>
</dbReference>
<dbReference type="STRING" id="328396.RU93_GL000331"/>
<dbReference type="Proteomes" id="UP000182149">
    <property type="component" value="Unassembled WGS sequence"/>
</dbReference>
<evidence type="ECO:0000256" key="1">
    <source>
        <dbReference type="ARBA" id="ARBA00008791"/>
    </source>
</evidence>
<organism evidence="3 4">
    <name type="scientific">Enterococcus aquimarinus</name>
    <dbReference type="NCBI Taxonomy" id="328396"/>
    <lineage>
        <taxon>Bacteria</taxon>
        <taxon>Bacillati</taxon>
        <taxon>Bacillota</taxon>
        <taxon>Bacilli</taxon>
        <taxon>Lactobacillales</taxon>
        <taxon>Enterococcaceae</taxon>
        <taxon>Enterococcus</taxon>
    </lineage>
</organism>
<dbReference type="CDD" id="cd00293">
    <property type="entry name" value="USP-like"/>
    <property type="match status" value="1"/>
</dbReference>
<evidence type="ECO:0000259" key="2">
    <source>
        <dbReference type="Pfam" id="PF00582"/>
    </source>
</evidence>
<dbReference type="AlphaFoldDB" id="A0A1L8QRD9"/>
<comment type="caution">
    <text evidence="3">The sequence shown here is derived from an EMBL/GenBank/DDBJ whole genome shotgun (WGS) entry which is preliminary data.</text>
</comment>
<evidence type="ECO:0000313" key="3">
    <source>
        <dbReference type="EMBL" id="OJG10081.1"/>
    </source>
</evidence>
<dbReference type="InterPro" id="IPR006016">
    <property type="entry name" value="UspA"/>
</dbReference>
<dbReference type="InterPro" id="IPR014729">
    <property type="entry name" value="Rossmann-like_a/b/a_fold"/>
</dbReference>
<name>A0A1L8QRD9_9ENTE</name>
<dbReference type="Pfam" id="PF00582">
    <property type="entry name" value="Usp"/>
    <property type="match status" value="1"/>
</dbReference>
<dbReference type="Gene3D" id="3.40.50.620">
    <property type="entry name" value="HUPs"/>
    <property type="match status" value="1"/>
</dbReference>
<proteinExistence type="inferred from homology"/>
<dbReference type="PANTHER" id="PTHR46268">
    <property type="entry name" value="STRESS RESPONSE PROTEIN NHAX"/>
    <property type="match status" value="1"/>
</dbReference>
<reference evidence="3 4" key="1">
    <citation type="submission" date="2014-12" db="EMBL/GenBank/DDBJ databases">
        <title>Draft genome sequences of 29 type strains of Enterococci.</title>
        <authorList>
            <person name="Zhong Z."/>
            <person name="Sun Z."/>
            <person name="Liu W."/>
            <person name="Zhang W."/>
            <person name="Zhang H."/>
        </authorList>
    </citation>
    <scope>NUCLEOTIDE SEQUENCE [LARGE SCALE GENOMIC DNA]</scope>
    <source>
        <strain evidence="3 4">DSM 17690</strain>
    </source>
</reference>
<gene>
    <name evidence="3" type="ORF">RU93_GL000331</name>
</gene>
<sequence>MKQMKKILIAFDGSEHAVKAVQEAKNLRVGFPDATVTILSVLDVAKAKDQALDFTTSAQERKQARIDHVKQQLNGQMSDCTITVLIGDPATEIIEYTKNESYDYLIIGSRGLNALQEFVLGSVSHKVVKHATLPVLVVK</sequence>
<dbReference type="PANTHER" id="PTHR46268:SF6">
    <property type="entry name" value="UNIVERSAL STRESS PROTEIN UP12"/>
    <property type="match status" value="1"/>
</dbReference>
<dbReference type="PRINTS" id="PR01438">
    <property type="entry name" value="UNVRSLSTRESS"/>
</dbReference>
<keyword evidence="4" id="KW-1185">Reference proteome</keyword>
<accession>A0A1L8QRD9</accession>
<dbReference type="SUPFAM" id="SSF52402">
    <property type="entry name" value="Adenine nucleotide alpha hydrolases-like"/>
    <property type="match status" value="1"/>
</dbReference>
<evidence type="ECO:0000313" key="4">
    <source>
        <dbReference type="Proteomes" id="UP000182149"/>
    </source>
</evidence>
<dbReference type="InterPro" id="IPR006015">
    <property type="entry name" value="Universal_stress_UspA"/>
</dbReference>